<keyword evidence="1" id="KW-1185">Reference proteome</keyword>
<evidence type="ECO:0000313" key="2">
    <source>
        <dbReference type="RefSeq" id="XP_047736128.1"/>
    </source>
</evidence>
<evidence type="ECO:0000313" key="1">
    <source>
        <dbReference type="Proteomes" id="UP000694843"/>
    </source>
</evidence>
<gene>
    <name evidence="2" type="primary">LOC125177781</name>
</gene>
<sequence>MCQQNTSCHFFCLVNGTGTCALFKAYVAVRWPGHPASASTTTYDACYTSWGDPRDIVKTNSPFTYSSVDHSPSYATDGYACLSPKYFVTRNLPNSSSQIDMEYVTRVQKVIFATAFPFTGMDVILSNTSDYSQGQNIGRLDVSTPEWSTYTLVTNTSAAGRYITLYQAATSYHGYAEIQVIPQP</sequence>
<dbReference type="RefSeq" id="XP_047736128.1">
    <property type="nucleotide sequence ID" value="XM_047880172.1"/>
</dbReference>
<dbReference type="KEGG" id="hazt:125177781"/>
<name>A0A979FHE2_HYAAZ</name>
<proteinExistence type="predicted"/>
<organism evidence="1 2">
    <name type="scientific">Hyalella azteca</name>
    <name type="common">Amphipod</name>
    <dbReference type="NCBI Taxonomy" id="294128"/>
    <lineage>
        <taxon>Eukaryota</taxon>
        <taxon>Metazoa</taxon>
        <taxon>Ecdysozoa</taxon>
        <taxon>Arthropoda</taxon>
        <taxon>Crustacea</taxon>
        <taxon>Multicrustacea</taxon>
        <taxon>Malacostraca</taxon>
        <taxon>Eumalacostraca</taxon>
        <taxon>Peracarida</taxon>
        <taxon>Amphipoda</taxon>
        <taxon>Senticaudata</taxon>
        <taxon>Talitrida</taxon>
        <taxon>Talitroidea</taxon>
        <taxon>Hyalellidae</taxon>
        <taxon>Hyalella</taxon>
    </lineage>
</organism>
<dbReference type="Gene3D" id="2.60.120.260">
    <property type="entry name" value="Galactose-binding domain-like"/>
    <property type="match status" value="1"/>
</dbReference>
<dbReference type="Proteomes" id="UP000694843">
    <property type="component" value="Unplaced"/>
</dbReference>
<accession>A0A979FHE2</accession>
<protein>
    <submittedName>
        <fullName evidence="2">Uncharacterized protein LOC125177781</fullName>
    </submittedName>
</protein>
<dbReference type="GeneID" id="125177781"/>
<reference evidence="2" key="1">
    <citation type="submission" date="2025-08" db="UniProtKB">
        <authorList>
            <consortium name="RefSeq"/>
        </authorList>
    </citation>
    <scope>IDENTIFICATION</scope>
    <source>
        <tissue evidence="2">Whole organism</tissue>
    </source>
</reference>
<dbReference type="AlphaFoldDB" id="A0A979FHE2"/>